<dbReference type="AlphaFoldDB" id="A0A8X6VLS3"/>
<accession>A0A8X6VLS3</accession>
<sequence>MNGLNDSSDRSRAFGTFGEFLRRMAYRVEEVCPKFAQNIGNVTQVSEREVKWECVVDNLGHFRVSIV</sequence>
<protein>
    <submittedName>
        <fullName evidence="1">Uncharacterized protein</fullName>
    </submittedName>
</protein>
<name>A0A8X6VLS3_TRICX</name>
<organism evidence="1 2">
    <name type="scientific">Trichonephila clavipes</name>
    <name type="common">Golden silk orbweaver</name>
    <name type="synonym">Nephila clavipes</name>
    <dbReference type="NCBI Taxonomy" id="2585209"/>
    <lineage>
        <taxon>Eukaryota</taxon>
        <taxon>Metazoa</taxon>
        <taxon>Ecdysozoa</taxon>
        <taxon>Arthropoda</taxon>
        <taxon>Chelicerata</taxon>
        <taxon>Arachnida</taxon>
        <taxon>Araneae</taxon>
        <taxon>Araneomorphae</taxon>
        <taxon>Entelegynae</taxon>
        <taxon>Araneoidea</taxon>
        <taxon>Nephilidae</taxon>
        <taxon>Trichonephila</taxon>
    </lineage>
</organism>
<dbReference type="Proteomes" id="UP000887159">
    <property type="component" value="Unassembled WGS sequence"/>
</dbReference>
<gene>
    <name evidence="1" type="ORF">TNCV_2201381</name>
</gene>
<reference evidence="1" key="1">
    <citation type="submission" date="2020-08" db="EMBL/GenBank/DDBJ databases">
        <title>Multicomponent nature underlies the extraordinary mechanical properties of spider dragline silk.</title>
        <authorList>
            <person name="Kono N."/>
            <person name="Nakamura H."/>
            <person name="Mori M."/>
            <person name="Yoshida Y."/>
            <person name="Ohtoshi R."/>
            <person name="Malay A.D."/>
            <person name="Moran D.A.P."/>
            <person name="Tomita M."/>
            <person name="Numata K."/>
            <person name="Arakawa K."/>
        </authorList>
    </citation>
    <scope>NUCLEOTIDE SEQUENCE</scope>
</reference>
<keyword evidence="2" id="KW-1185">Reference proteome</keyword>
<comment type="caution">
    <text evidence="1">The sequence shown here is derived from an EMBL/GenBank/DDBJ whole genome shotgun (WGS) entry which is preliminary data.</text>
</comment>
<dbReference type="EMBL" id="BMAU01021303">
    <property type="protein sequence ID" value="GFY11030.1"/>
    <property type="molecule type" value="Genomic_DNA"/>
</dbReference>
<evidence type="ECO:0000313" key="1">
    <source>
        <dbReference type="EMBL" id="GFY11030.1"/>
    </source>
</evidence>
<proteinExistence type="predicted"/>
<evidence type="ECO:0000313" key="2">
    <source>
        <dbReference type="Proteomes" id="UP000887159"/>
    </source>
</evidence>